<dbReference type="EC" id="6.5.1.1" evidence="7"/>
<gene>
    <name evidence="7" type="ORF">HGR_11506</name>
</gene>
<accession>F3KV16</accession>
<dbReference type="CDD" id="cd08041">
    <property type="entry name" value="OBF_kDNA_ligase_like"/>
    <property type="match status" value="1"/>
</dbReference>
<dbReference type="Gene3D" id="2.40.50.140">
    <property type="entry name" value="Nucleic acid-binding proteins"/>
    <property type="match status" value="1"/>
</dbReference>
<comment type="caution">
    <text evidence="7">The sequence shown here is derived from an EMBL/GenBank/DDBJ whole genome shotgun (WGS) entry which is preliminary data.</text>
</comment>
<evidence type="ECO:0000256" key="2">
    <source>
        <dbReference type="ARBA" id="ARBA00022705"/>
    </source>
</evidence>
<dbReference type="GO" id="GO:0006260">
    <property type="term" value="P:DNA replication"/>
    <property type="evidence" value="ECO:0007669"/>
    <property type="project" value="UniProtKB-KW"/>
</dbReference>
<evidence type="ECO:0000256" key="3">
    <source>
        <dbReference type="ARBA" id="ARBA00022763"/>
    </source>
</evidence>
<dbReference type="InterPro" id="IPR029319">
    <property type="entry name" value="DNA_ligase_OB"/>
</dbReference>
<dbReference type="PANTHER" id="PTHR47810">
    <property type="entry name" value="DNA LIGASE"/>
    <property type="match status" value="1"/>
</dbReference>
<dbReference type="CDD" id="cd07896">
    <property type="entry name" value="Adenylation_kDNA_ligase_like"/>
    <property type="match status" value="1"/>
</dbReference>
<keyword evidence="3" id="KW-0227">DNA damage</keyword>
<dbReference type="SUPFAM" id="SSF56091">
    <property type="entry name" value="DNA ligase/mRNA capping enzyme, catalytic domain"/>
    <property type="match status" value="1"/>
</dbReference>
<feature type="domain" description="DNA ligase OB-like" evidence="6">
    <location>
        <begin position="230"/>
        <end position="295"/>
    </location>
</feature>
<evidence type="ECO:0000313" key="8">
    <source>
        <dbReference type="Proteomes" id="UP000016368"/>
    </source>
</evidence>
<keyword evidence="5" id="KW-0732">Signal</keyword>
<dbReference type="GO" id="GO:0003910">
    <property type="term" value="F:DNA ligase (ATP) activity"/>
    <property type="evidence" value="ECO:0007669"/>
    <property type="project" value="UniProtKB-EC"/>
</dbReference>
<dbReference type="PANTHER" id="PTHR47810:SF1">
    <property type="entry name" value="DNA LIGASE B"/>
    <property type="match status" value="1"/>
</dbReference>
<dbReference type="OrthoDB" id="9782700at2"/>
<organism evidence="7 8">
    <name type="scientific">Hylemonella gracilis ATCC 19624</name>
    <dbReference type="NCBI Taxonomy" id="887062"/>
    <lineage>
        <taxon>Bacteria</taxon>
        <taxon>Pseudomonadati</taxon>
        <taxon>Pseudomonadota</taxon>
        <taxon>Betaproteobacteria</taxon>
        <taxon>Burkholderiales</taxon>
        <taxon>Comamonadaceae</taxon>
        <taxon>Hylemonella</taxon>
    </lineage>
</organism>
<dbReference type="Proteomes" id="UP000016368">
    <property type="component" value="Unassembled WGS sequence"/>
</dbReference>
<dbReference type="Gene3D" id="3.30.1490.70">
    <property type="match status" value="1"/>
</dbReference>
<evidence type="ECO:0000256" key="1">
    <source>
        <dbReference type="ARBA" id="ARBA00022598"/>
    </source>
</evidence>
<dbReference type="GO" id="GO:0006281">
    <property type="term" value="P:DNA repair"/>
    <property type="evidence" value="ECO:0007669"/>
    <property type="project" value="UniProtKB-KW"/>
</dbReference>
<evidence type="ECO:0000256" key="4">
    <source>
        <dbReference type="ARBA" id="ARBA00023204"/>
    </source>
</evidence>
<dbReference type="EMBL" id="AEGR01000068">
    <property type="protein sequence ID" value="EGI76392.1"/>
    <property type="molecule type" value="Genomic_DNA"/>
</dbReference>
<keyword evidence="2" id="KW-0235">DNA replication</keyword>
<dbReference type="InterPro" id="IPR012340">
    <property type="entry name" value="NA-bd_OB-fold"/>
</dbReference>
<evidence type="ECO:0000313" key="7">
    <source>
        <dbReference type="EMBL" id="EGI76392.1"/>
    </source>
</evidence>
<proteinExistence type="predicted"/>
<feature type="signal peptide" evidence="5">
    <location>
        <begin position="1"/>
        <end position="31"/>
    </location>
</feature>
<feature type="chain" id="PRO_5003296952" evidence="5">
    <location>
        <begin position="32"/>
        <end position="303"/>
    </location>
</feature>
<evidence type="ECO:0000256" key="5">
    <source>
        <dbReference type="SAM" id="SignalP"/>
    </source>
</evidence>
<dbReference type="Pfam" id="PF14743">
    <property type="entry name" value="DNA_ligase_OB_2"/>
    <property type="match status" value="1"/>
</dbReference>
<evidence type="ECO:0000259" key="6">
    <source>
        <dbReference type="Pfam" id="PF14743"/>
    </source>
</evidence>
<keyword evidence="8" id="KW-1185">Reference proteome</keyword>
<dbReference type="eggNOG" id="COG1793">
    <property type="taxonomic scope" value="Bacteria"/>
</dbReference>
<dbReference type="InterPro" id="IPR050326">
    <property type="entry name" value="NAD_dep_DNA_ligaseB"/>
</dbReference>
<sequence>MTLPPRSPTKRRAVAILTFLALAGLNRVASARSEAPQLLLAGEYRPDASPPLHLPDYWISEKLDGVRARWDGRQLLSRGGHILHAPAWFTEAWPRLTLDGELWGGRGRFEDTAGTVSRLSPDDKAWERLRFMVFDLPDHGGTFSERVAAMVRLGQGQGITQSGAWLGFVEHDRGDTQAALMQRLDTTVRAGGEGLMLHRGEATYQSGRGDDLLKFKPFQDAEAQVIAHVPGQGRHAGRMGALLVQTPEGRRFRLGTGFSDQQRMTPPPTGSWVSYRYRGLTEEGLPRFATFLRPRIDVELMVP</sequence>
<protein>
    <submittedName>
        <fullName evidence="7">DNA ligase</fullName>
        <ecNumber evidence="7">6.5.1.1</ecNumber>
    </submittedName>
</protein>
<keyword evidence="1 7" id="KW-0436">Ligase</keyword>
<dbReference type="Gene3D" id="3.30.470.30">
    <property type="entry name" value="DNA ligase/mRNA capping enzyme"/>
    <property type="match status" value="1"/>
</dbReference>
<name>F3KV16_9BURK</name>
<dbReference type="NCBIfam" id="NF006592">
    <property type="entry name" value="PRK09125.1"/>
    <property type="match status" value="1"/>
</dbReference>
<dbReference type="RefSeq" id="WP_006298376.1">
    <property type="nucleotide sequence ID" value="NZ_AEGR01000068.1"/>
</dbReference>
<reference evidence="7 8" key="1">
    <citation type="journal article" date="2011" name="EMBO J.">
        <title>Structural diversity of bacterial flagellar motors.</title>
        <authorList>
            <person name="Chen S."/>
            <person name="Beeby M."/>
            <person name="Murphy G.E."/>
            <person name="Leadbetter J.R."/>
            <person name="Hendrixson D.R."/>
            <person name="Briegel A."/>
            <person name="Li Z."/>
            <person name="Shi J."/>
            <person name="Tocheva E.I."/>
            <person name="Muller A."/>
            <person name="Dobro M.J."/>
            <person name="Jensen G.J."/>
        </authorList>
    </citation>
    <scope>NUCLEOTIDE SEQUENCE [LARGE SCALE GENOMIC DNA]</scope>
    <source>
        <strain evidence="7 8">ATCC 19624</strain>
    </source>
</reference>
<dbReference type="STRING" id="887062.HGR_11506"/>
<keyword evidence="4" id="KW-0234">DNA repair</keyword>
<dbReference type="AlphaFoldDB" id="F3KV16"/>
<dbReference type="SUPFAM" id="SSF50249">
    <property type="entry name" value="Nucleic acid-binding proteins"/>
    <property type="match status" value="1"/>
</dbReference>